<keyword evidence="5" id="KW-0413">Isomerase</keyword>
<gene>
    <name evidence="9" type="ORF">DIZ78_08300</name>
</gene>
<dbReference type="InterPro" id="IPR027304">
    <property type="entry name" value="Trigger_fact/SurA_dom_sf"/>
</dbReference>
<evidence type="ECO:0000256" key="1">
    <source>
        <dbReference type="ARBA" id="ARBA00000971"/>
    </source>
</evidence>
<dbReference type="Gene3D" id="3.10.50.40">
    <property type="match status" value="1"/>
</dbReference>
<dbReference type="InterPro" id="IPR046357">
    <property type="entry name" value="PPIase_dom_sf"/>
</dbReference>
<feature type="signal peptide" evidence="7">
    <location>
        <begin position="1"/>
        <end position="23"/>
    </location>
</feature>
<comment type="similarity">
    <text evidence="2">Belongs to the PpiC/parvulin rotamase family.</text>
</comment>
<dbReference type="SUPFAM" id="SSF54534">
    <property type="entry name" value="FKBP-like"/>
    <property type="match status" value="1"/>
</dbReference>
<dbReference type="InterPro" id="IPR050245">
    <property type="entry name" value="PrsA_foldase"/>
</dbReference>
<evidence type="ECO:0000256" key="6">
    <source>
        <dbReference type="SAM" id="MobiDB-lite"/>
    </source>
</evidence>
<dbReference type="PANTHER" id="PTHR47245:SF2">
    <property type="entry name" value="PEPTIDYL-PROLYL CIS-TRANS ISOMERASE HP_0175-RELATED"/>
    <property type="match status" value="1"/>
</dbReference>
<feature type="region of interest" description="Disordered" evidence="6">
    <location>
        <begin position="23"/>
        <end position="49"/>
    </location>
</feature>
<keyword evidence="4 5" id="KW-0697">Rotamase</keyword>
<dbReference type="EC" id="5.2.1.8" evidence="3"/>
<sequence>MKKQLLITTLCSAALLIGCSQEADSSDNQKTAAPASEEKRSAILPPTHPRNDTVLTPDVLLTVNGQPVTKPMYGIYFQDRAGRIPGADKSQEMQMTVLNELANVLIVAQDAEAKNIDKRPEVAATLALLRAKLLTQTAIQEYVKANLPSDADQQKLYDEKYAGKSSVEYKARHILVKEEEQAKSLITELEQDADFAELAKTHSTGPTGKNGGDLGWFDGDQMVKPFSDTVKTMENGSYTKVPVKTQFGWHVILLEETREQPAPAIESVRKELMAELQQKVLSEYIQGLRAKSKLEFNEQAGLKKREES</sequence>
<keyword evidence="7" id="KW-0732">Signal</keyword>
<dbReference type="InterPro" id="IPR023058">
    <property type="entry name" value="PPIase_PpiC_CS"/>
</dbReference>
<evidence type="ECO:0000259" key="8">
    <source>
        <dbReference type="PROSITE" id="PS50198"/>
    </source>
</evidence>
<dbReference type="PROSITE" id="PS50198">
    <property type="entry name" value="PPIC_PPIASE_2"/>
    <property type="match status" value="1"/>
</dbReference>
<reference evidence="9 10" key="1">
    <citation type="journal article" date="2018" name="ISME J.">
        <title>Endosymbiont genomes yield clues of tubeworm success.</title>
        <authorList>
            <person name="Li Y."/>
            <person name="Liles M.R."/>
            <person name="Halanych K.M."/>
        </authorList>
    </citation>
    <scope>NUCLEOTIDE SEQUENCE [LARGE SCALE GENOMIC DNA]</scope>
    <source>
        <strain evidence="9">A1462</strain>
    </source>
</reference>
<comment type="caution">
    <text evidence="9">The sequence shown here is derived from an EMBL/GenBank/DDBJ whole genome shotgun (WGS) entry which is preliminary data.</text>
</comment>
<keyword evidence="10" id="KW-1185">Reference proteome</keyword>
<dbReference type="PROSITE" id="PS01096">
    <property type="entry name" value="PPIC_PPIASE_1"/>
    <property type="match status" value="1"/>
</dbReference>
<evidence type="ECO:0000256" key="5">
    <source>
        <dbReference type="PROSITE-ProRule" id="PRU00278"/>
    </source>
</evidence>
<feature type="domain" description="PpiC" evidence="8">
    <location>
        <begin position="166"/>
        <end position="256"/>
    </location>
</feature>
<evidence type="ECO:0000256" key="7">
    <source>
        <dbReference type="SAM" id="SignalP"/>
    </source>
</evidence>
<dbReference type="Proteomes" id="UP000254771">
    <property type="component" value="Unassembled WGS sequence"/>
</dbReference>
<dbReference type="PANTHER" id="PTHR47245">
    <property type="entry name" value="PEPTIDYLPROLYL ISOMERASE"/>
    <property type="match status" value="1"/>
</dbReference>
<evidence type="ECO:0000313" key="10">
    <source>
        <dbReference type="Proteomes" id="UP000254771"/>
    </source>
</evidence>
<dbReference type="AlphaFoldDB" id="A0A370DNN3"/>
<proteinExistence type="inferred from homology"/>
<organism evidence="9 10">
    <name type="scientific">endosymbiont of Escarpia spicata</name>
    <dbReference type="NCBI Taxonomy" id="2200908"/>
    <lineage>
        <taxon>Bacteria</taxon>
        <taxon>Pseudomonadati</taxon>
        <taxon>Pseudomonadota</taxon>
        <taxon>Gammaproteobacteria</taxon>
        <taxon>sulfur-oxidizing symbionts</taxon>
    </lineage>
</organism>
<protein>
    <recommendedName>
        <fullName evidence="3">peptidylprolyl isomerase</fullName>
        <ecNumber evidence="3">5.2.1.8</ecNumber>
    </recommendedName>
</protein>
<evidence type="ECO:0000256" key="4">
    <source>
        <dbReference type="ARBA" id="ARBA00023110"/>
    </source>
</evidence>
<accession>A0A370DNN3</accession>
<evidence type="ECO:0000313" key="9">
    <source>
        <dbReference type="EMBL" id="RDH86180.1"/>
    </source>
</evidence>
<evidence type="ECO:0000256" key="2">
    <source>
        <dbReference type="ARBA" id="ARBA00007656"/>
    </source>
</evidence>
<dbReference type="PROSITE" id="PS51257">
    <property type="entry name" value="PROKAR_LIPOPROTEIN"/>
    <property type="match status" value="1"/>
</dbReference>
<name>A0A370DNN3_9GAMM</name>
<dbReference type="InterPro" id="IPR000297">
    <property type="entry name" value="PPIase_PpiC"/>
</dbReference>
<feature type="chain" id="PRO_5016835653" description="peptidylprolyl isomerase" evidence="7">
    <location>
        <begin position="24"/>
        <end position="308"/>
    </location>
</feature>
<dbReference type="GO" id="GO:0003755">
    <property type="term" value="F:peptidyl-prolyl cis-trans isomerase activity"/>
    <property type="evidence" value="ECO:0007669"/>
    <property type="project" value="UniProtKB-KW"/>
</dbReference>
<comment type="catalytic activity">
    <reaction evidence="1">
        <text>[protein]-peptidylproline (omega=180) = [protein]-peptidylproline (omega=0)</text>
        <dbReference type="Rhea" id="RHEA:16237"/>
        <dbReference type="Rhea" id="RHEA-COMP:10747"/>
        <dbReference type="Rhea" id="RHEA-COMP:10748"/>
        <dbReference type="ChEBI" id="CHEBI:83833"/>
        <dbReference type="ChEBI" id="CHEBI:83834"/>
        <dbReference type="EC" id="5.2.1.8"/>
    </reaction>
</comment>
<evidence type="ECO:0000256" key="3">
    <source>
        <dbReference type="ARBA" id="ARBA00013194"/>
    </source>
</evidence>
<dbReference type="Pfam" id="PF13616">
    <property type="entry name" value="Rotamase_3"/>
    <property type="match status" value="1"/>
</dbReference>
<dbReference type="SUPFAM" id="SSF109998">
    <property type="entry name" value="Triger factor/SurA peptide-binding domain-like"/>
    <property type="match status" value="1"/>
</dbReference>
<dbReference type="EMBL" id="QFXE01000010">
    <property type="protein sequence ID" value="RDH86180.1"/>
    <property type="molecule type" value="Genomic_DNA"/>
</dbReference>